<dbReference type="AlphaFoldDB" id="A0A4R1N136"/>
<evidence type="ECO:0000313" key="1">
    <source>
        <dbReference type="EMBL" id="TCK98622.1"/>
    </source>
</evidence>
<dbReference type="RefSeq" id="WP_132281545.1">
    <property type="nucleotide sequence ID" value="NZ_SMGQ01000011.1"/>
</dbReference>
<comment type="caution">
    <text evidence="1">The sequence shown here is derived from an EMBL/GenBank/DDBJ whole genome shotgun (WGS) entry which is preliminary data.</text>
</comment>
<reference evidence="1 2" key="1">
    <citation type="submission" date="2019-03" db="EMBL/GenBank/DDBJ databases">
        <title>Genomic Encyclopedia of Type Strains, Phase IV (KMG-IV): sequencing the most valuable type-strain genomes for metagenomic binning, comparative biology and taxonomic classification.</title>
        <authorList>
            <person name="Goeker M."/>
        </authorList>
    </citation>
    <scope>NUCLEOTIDE SEQUENCE [LARGE SCALE GENOMIC DNA]</scope>
    <source>
        <strain evidence="1 2">DSM 24176</strain>
    </source>
</reference>
<dbReference type="EMBL" id="SMGQ01000011">
    <property type="protein sequence ID" value="TCK98622.1"/>
    <property type="molecule type" value="Genomic_DNA"/>
</dbReference>
<name>A0A4R1N136_9FIRM</name>
<gene>
    <name evidence="1" type="ORF">EDC19_1054</name>
</gene>
<organism evidence="1 2">
    <name type="scientific">Natranaerovirga hydrolytica</name>
    <dbReference type="NCBI Taxonomy" id="680378"/>
    <lineage>
        <taxon>Bacteria</taxon>
        <taxon>Bacillati</taxon>
        <taxon>Bacillota</taxon>
        <taxon>Clostridia</taxon>
        <taxon>Lachnospirales</taxon>
        <taxon>Natranaerovirgaceae</taxon>
        <taxon>Natranaerovirga</taxon>
    </lineage>
</organism>
<dbReference type="Proteomes" id="UP000294545">
    <property type="component" value="Unassembled WGS sequence"/>
</dbReference>
<accession>A0A4R1N136</accession>
<keyword evidence="2" id="KW-1185">Reference proteome</keyword>
<sequence length="138" mass="16085">MCHFIIGISEIPILEKDIQYMQTHEQISIIDVSTIINKNDEFFYYEILHGGCSCAILNGEDRLKNAVCDLISKYLKQSNFNLFIYEDTGGYFNIEDLYTYIISTPKCITHLEDFIFSFYSLTLCTEKQYLLKINSSDQ</sequence>
<proteinExistence type="predicted"/>
<evidence type="ECO:0000313" key="2">
    <source>
        <dbReference type="Proteomes" id="UP000294545"/>
    </source>
</evidence>
<protein>
    <submittedName>
        <fullName evidence="1">Uncharacterized protein</fullName>
    </submittedName>
</protein>